<organism evidence="1 2">
    <name type="scientific">Ancylostoma duodenale</name>
    <dbReference type="NCBI Taxonomy" id="51022"/>
    <lineage>
        <taxon>Eukaryota</taxon>
        <taxon>Metazoa</taxon>
        <taxon>Ecdysozoa</taxon>
        <taxon>Nematoda</taxon>
        <taxon>Chromadorea</taxon>
        <taxon>Rhabditida</taxon>
        <taxon>Rhabditina</taxon>
        <taxon>Rhabditomorpha</taxon>
        <taxon>Strongyloidea</taxon>
        <taxon>Ancylostomatidae</taxon>
        <taxon>Ancylostomatinae</taxon>
        <taxon>Ancylostoma</taxon>
    </lineage>
</organism>
<evidence type="ECO:0000313" key="1">
    <source>
        <dbReference type="EMBL" id="KIH50266.1"/>
    </source>
</evidence>
<dbReference type="Pfam" id="PF26000">
    <property type="entry name" value="UBA_ARIH2_N"/>
    <property type="match status" value="1"/>
</dbReference>
<sequence>MISDYYNDYDDDMNPDGDEIIKAESEDAEFECLNVFQVERVLNESVASLAEKAVISPSLARMLLHANEWDVNKVSC</sequence>
<dbReference type="AlphaFoldDB" id="A0A0C2FZL0"/>
<protein>
    <submittedName>
        <fullName evidence="1">Uncharacterized protein</fullName>
    </submittedName>
</protein>
<proteinExistence type="predicted"/>
<accession>A0A0C2FZL0</accession>
<reference evidence="1 2" key="1">
    <citation type="submission" date="2013-12" db="EMBL/GenBank/DDBJ databases">
        <title>Draft genome of the parsitic nematode Ancylostoma duodenale.</title>
        <authorList>
            <person name="Mitreva M."/>
        </authorList>
    </citation>
    <scope>NUCLEOTIDE SEQUENCE [LARGE SCALE GENOMIC DNA]</scope>
    <source>
        <strain evidence="1 2">Zhejiang</strain>
    </source>
</reference>
<dbReference type="Proteomes" id="UP000054047">
    <property type="component" value="Unassembled WGS sequence"/>
</dbReference>
<keyword evidence="2" id="KW-1185">Reference proteome</keyword>
<evidence type="ECO:0000313" key="2">
    <source>
        <dbReference type="Proteomes" id="UP000054047"/>
    </source>
</evidence>
<dbReference type="OrthoDB" id="10009520at2759"/>
<dbReference type="EMBL" id="KN750237">
    <property type="protein sequence ID" value="KIH50266.1"/>
    <property type="molecule type" value="Genomic_DNA"/>
</dbReference>
<name>A0A0C2FZL0_9BILA</name>
<gene>
    <name evidence="1" type="ORF">ANCDUO_19656</name>
</gene>